<evidence type="ECO:0000313" key="4">
    <source>
        <dbReference type="Proteomes" id="UP000366872"/>
    </source>
</evidence>
<sequence length="387" mass="42707">MNICKPIGIITFSLASLSLLAWPILGYLSIFLFDAPLADDLDGHLRYLSVLLVLSYPVGYVVALPWFITKWRRGQLKLRHSLSGLIPLVHLVVAFWVSGLIMKYQHERQNPNIALSERVIIEDRGRDRYVASNTGDILVDRHICAYHMLADKSMLIVAQNEVREELIGGTVFEVNSADDRITYFAVNIVDGSVSGGYSINEIKETFRLPDELELFEPEARRDEFIKNNPDIHGIHDRKRMENRSGGAEPTVKKSEEQSMGAGMEAKRVQPIALRFATRSPPGGALKAQHNLALGNAQGIAAEKKICPEGTTHTAEVVLPVATPSSRCFRSSSLASRQGKSGGCSQDHRTTSHAKLSSAVGTFFHQTSLGAFASLRSFKPLRLGDRAC</sequence>
<protein>
    <submittedName>
        <fullName evidence="3">Uncharacterized protein</fullName>
    </submittedName>
</protein>
<proteinExistence type="predicted"/>
<reference evidence="3 4" key="1">
    <citation type="submission" date="2019-04" db="EMBL/GenBank/DDBJ databases">
        <authorList>
            <person name="Van Vliet M D."/>
        </authorList>
    </citation>
    <scope>NUCLEOTIDE SEQUENCE [LARGE SCALE GENOMIC DNA]</scope>
    <source>
        <strain evidence="3 4">F1</strain>
    </source>
</reference>
<evidence type="ECO:0000313" key="3">
    <source>
        <dbReference type="EMBL" id="VGO16036.1"/>
    </source>
</evidence>
<organism evidence="3 4">
    <name type="scientific">Pontiella desulfatans</name>
    <dbReference type="NCBI Taxonomy" id="2750659"/>
    <lineage>
        <taxon>Bacteria</taxon>
        <taxon>Pseudomonadati</taxon>
        <taxon>Kiritimatiellota</taxon>
        <taxon>Kiritimatiellia</taxon>
        <taxon>Kiritimatiellales</taxon>
        <taxon>Pontiellaceae</taxon>
        <taxon>Pontiella</taxon>
    </lineage>
</organism>
<gene>
    <name evidence="3" type="ORF">PDESU_04626</name>
</gene>
<dbReference type="RefSeq" id="WP_136081592.1">
    <property type="nucleotide sequence ID" value="NZ_CAAHFG010000003.1"/>
</dbReference>
<keyword evidence="4" id="KW-1185">Reference proteome</keyword>
<dbReference type="Proteomes" id="UP000366872">
    <property type="component" value="Unassembled WGS sequence"/>
</dbReference>
<feature type="region of interest" description="Disordered" evidence="1">
    <location>
        <begin position="238"/>
        <end position="263"/>
    </location>
</feature>
<dbReference type="AlphaFoldDB" id="A0A6C2U9H7"/>
<accession>A0A6C2U9H7</accession>
<feature type="transmembrane region" description="Helical" evidence="2">
    <location>
        <begin position="80"/>
        <end position="102"/>
    </location>
</feature>
<dbReference type="EMBL" id="CAAHFG010000003">
    <property type="protein sequence ID" value="VGO16036.1"/>
    <property type="molecule type" value="Genomic_DNA"/>
</dbReference>
<keyword evidence="2" id="KW-0472">Membrane</keyword>
<feature type="transmembrane region" description="Helical" evidence="2">
    <location>
        <begin position="7"/>
        <end position="33"/>
    </location>
</feature>
<evidence type="ECO:0000256" key="1">
    <source>
        <dbReference type="SAM" id="MobiDB-lite"/>
    </source>
</evidence>
<name>A0A6C2U9H7_PONDE</name>
<keyword evidence="2" id="KW-0812">Transmembrane</keyword>
<keyword evidence="2" id="KW-1133">Transmembrane helix</keyword>
<feature type="transmembrane region" description="Helical" evidence="2">
    <location>
        <begin position="45"/>
        <end position="68"/>
    </location>
</feature>
<evidence type="ECO:0000256" key="2">
    <source>
        <dbReference type="SAM" id="Phobius"/>
    </source>
</evidence>